<name>A0A1X7GIT5_9SPHN</name>
<accession>A0A1X7GIT5</accession>
<dbReference type="AlphaFoldDB" id="A0A1X7GIT5"/>
<sequence>MRRKGERLRPILLDTYGPEHGVARAIRDGDRWFGAWQRQKATPYAMLAKRTGIPLARISALDAGDRISRAELDALAIAWSVSTGDLIASIGESTQIVD</sequence>
<dbReference type="EMBL" id="LT840185">
    <property type="protein sequence ID" value="SMF70465.1"/>
    <property type="molecule type" value="Genomic_DNA"/>
</dbReference>
<evidence type="ECO:0000313" key="2">
    <source>
        <dbReference type="Proteomes" id="UP000192934"/>
    </source>
</evidence>
<protein>
    <recommendedName>
        <fullName evidence="3">XRE family transcriptional regulator</fullName>
    </recommendedName>
</protein>
<keyword evidence="2" id="KW-1185">Reference proteome</keyword>
<reference evidence="2" key="1">
    <citation type="submission" date="2017-04" db="EMBL/GenBank/DDBJ databases">
        <authorList>
            <person name="Varghese N."/>
            <person name="Submissions S."/>
        </authorList>
    </citation>
    <scope>NUCLEOTIDE SEQUENCE [LARGE SCALE GENOMIC DNA]</scope>
    <source>
        <strain evidence="2">Dd16</strain>
    </source>
</reference>
<dbReference type="OrthoDB" id="7570805at2"/>
<proteinExistence type="predicted"/>
<dbReference type="Proteomes" id="UP000192934">
    <property type="component" value="Chromosome I"/>
</dbReference>
<organism evidence="1 2">
    <name type="scientific">Allosphingosinicella indica</name>
    <dbReference type="NCBI Taxonomy" id="941907"/>
    <lineage>
        <taxon>Bacteria</taxon>
        <taxon>Pseudomonadati</taxon>
        <taxon>Pseudomonadota</taxon>
        <taxon>Alphaproteobacteria</taxon>
        <taxon>Sphingomonadales</taxon>
        <taxon>Sphingomonadaceae</taxon>
        <taxon>Allosphingosinicella</taxon>
    </lineage>
</organism>
<gene>
    <name evidence="1" type="ORF">SAMN06295910_1870</name>
</gene>
<dbReference type="RefSeq" id="WP_157123769.1">
    <property type="nucleotide sequence ID" value="NZ_LT840185.1"/>
</dbReference>
<evidence type="ECO:0000313" key="1">
    <source>
        <dbReference type="EMBL" id="SMF70465.1"/>
    </source>
</evidence>
<evidence type="ECO:0008006" key="3">
    <source>
        <dbReference type="Google" id="ProtNLM"/>
    </source>
</evidence>